<keyword evidence="1" id="KW-0812">Transmembrane</keyword>
<feature type="transmembrane region" description="Helical" evidence="1">
    <location>
        <begin position="96"/>
        <end position="117"/>
    </location>
</feature>
<reference evidence="2 3" key="1">
    <citation type="submission" date="2022-03" db="EMBL/GenBank/DDBJ databases">
        <title>Genomic Encyclopedia of Type Strains, Phase III (KMG-III): the genomes of soil and plant-associated and newly described type strains.</title>
        <authorList>
            <person name="Whitman W."/>
        </authorList>
    </citation>
    <scope>NUCLEOTIDE SEQUENCE [LARGE SCALE GENOMIC DNA]</scope>
    <source>
        <strain evidence="2 3">BSker1</strain>
    </source>
</reference>
<dbReference type="InterPro" id="IPR053170">
    <property type="entry name" value="Transcription_regulator"/>
</dbReference>
<dbReference type="Pfam" id="PF04307">
    <property type="entry name" value="YdjM"/>
    <property type="match status" value="1"/>
</dbReference>
<keyword evidence="1" id="KW-0472">Membrane</keyword>
<dbReference type="InterPro" id="IPR007404">
    <property type="entry name" value="YdjM-like"/>
</dbReference>
<evidence type="ECO:0000313" key="2">
    <source>
        <dbReference type="EMBL" id="MCP1728039.1"/>
    </source>
</evidence>
<accession>A0ABT1G9N7</accession>
<sequence length="342" mass="38907">MDPFTHALSGAVGNRALGPTRPAPGQFSHGERLFLGGAFALWPDMDWVIHLFADELVYLNLHRGVTHSLVMLPFWSLLLGWLLCRYWPRHRDWRDGVRIVAVSTGLHILGDFITSYGTQLFAPLSSQALAFPSTFIIDPWMTLILLLGMLLLWRGYGRTTARISLGLVVALVLFQGSMKLQALEIGQQMARAQGPGPHSVHALPQPISPLHWRLVVEHEDHHLEAHLGFLRRPDPVPTRSNALTRHWGVFRPPGHLEWRAYPRFGEGDEAVFARAAWYQPAFSGFRQFAGLPYLLGVEMQDDRRCAVFTDLRFRTEGFPSPFRFAMCEDGEGQWERQRKGQW</sequence>
<keyword evidence="3" id="KW-1185">Reference proteome</keyword>
<dbReference type="PANTHER" id="PTHR40031:SF1">
    <property type="entry name" value="MEMBRANE-BOUND METAL-DEPENDENT HYDROLASE"/>
    <property type="match status" value="1"/>
</dbReference>
<dbReference type="RefSeq" id="WP_253449436.1">
    <property type="nucleotide sequence ID" value="NZ_JALJYF010000002.1"/>
</dbReference>
<comment type="caution">
    <text evidence="2">The sequence shown here is derived from an EMBL/GenBank/DDBJ whole genome shotgun (WGS) entry which is preliminary data.</text>
</comment>
<name>A0ABT1G9N7_9GAMM</name>
<protein>
    <submittedName>
        <fullName evidence="2">Inner membrane protein</fullName>
    </submittedName>
</protein>
<dbReference type="PANTHER" id="PTHR40031">
    <property type="entry name" value="HYPOTHETICAL MEMBRANE SPANNING PROTEIN"/>
    <property type="match status" value="1"/>
</dbReference>
<feature type="transmembrane region" description="Helical" evidence="1">
    <location>
        <begin position="65"/>
        <end position="84"/>
    </location>
</feature>
<gene>
    <name evidence="2" type="ORF">J2T60_002039</name>
</gene>
<organism evidence="2 3">
    <name type="scientific">Natronospira proteinivora</name>
    <dbReference type="NCBI Taxonomy" id="1807133"/>
    <lineage>
        <taxon>Bacteria</taxon>
        <taxon>Pseudomonadati</taxon>
        <taxon>Pseudomonadota</taxon>
        <taxon>Gammaproteobacteria</taxon>
        <taxon>Natronospirales</taxon>
        <taxon>Natronospiraceae</taxon>
        <taxon>Natronospira</taxon>
    </lineage>
</organism>
<dbReference type="EMBL" id="JALJYF010000002">
    <property type="protein sequence ID" value="MCP1728039.1"/>
    <property type="molecule type" value="Genomic_DNA"/>
</dbReference>
<dbReference type="Proteomes" id="UP001523550">
    <property type="component" value="Unassembled WGS sequence"/>
</dbReference>
<evidence type="ECO:0000313" key="3">
    <source>
        <dbReference type="Proteomes" id="UP001523550"/>
    </source>
</evidence>
<feature type="transmembrane region" description="Helical" evidence="1">
    <location>
        <begin position="129"/>
        <end position="153"/>
    </location>
</feature>
<proteinExistence type="predicted"/>
<evidence type="ECO:0000256" key="1">
    <source>
        <dbReference type="SAM" id="Phobius"/>
    </source>
</evidence>
<keyword evidence="1" id="KW-1133">Transmembrane helix</keyword>